<dbReference type="RefSeq" id="XP_026052838.1">
    <property type="nucleotide sequence ID" value="XM_026197053.1"/>
</dbReference>
<organism evidence="1 2">
    <name type="scientific">Carassius auratus</name>
    <name type="common">Goldfish</name>
    <dbReference type="NCBI Taxonomy" id="7957"/>
    <lineage>
        <taxon>Eukaryota</taxon>
        <taxon>Metazoa</taxon>
        <taxon>Chordata</taxon>
        <taxon>Craniata</taxon>
        <taxon>Vertebrata</taxon>
        <taxon>Euteleostomi</taxon>
        <taxon>Actinopterygii</taxon>
        <taxon>Neopterygii</taxon>
        <taxon>Teleostei</taxon>
        <taxon>Ostariophysi</taxon>
        <taxon>Cypriniformes</taxon>
        <taxon>Cyprinidae</taxon>
        <taxon>Cyprininae</taxon>
        <taxon>Carassius</taxon>
    </lineage>
</organism>
<name>A0A6P6IZY7_CARAU</name>
<dbReference type="Proteomes" id="UP000515129">
    <property type="component" value="Chromosome 21"/>
</dbReference>
<evidence type="ECO:0000313" key="1">
    <source>
        <dbReference type="Proteomes" id="UP000515129"/>
    </source>
</evidence>
<reference evidence="2" key="1">
    <citation type="submission" date="2025-08" db="UniProtKB">
        <authorList>
            <consortium name="RefSeq"/>
        </authorList>
    </citation>
    <scope>IDENTIFICATION</scope>
    <source>
        <strain evidence="2">Wakin</strain>
        <tissue evidence="2">Muscle</tissue>
    </source>
</reference>
<dbReference type="GeneID" id="113039155"/>
<dbReference type="AlphaFoldDB" id="A0A6P6IZY7"/>
<protein>
    <submittedName>
        <fullName evidence="2">RNA-binding protein 41-like</fullName>
    </submittedName>
</protein>
<dbReference type="KEGG" id="caua:113039155"/>
<dbReference type="OrthoDB" id="277802at2759"/>
<evidence type="ECO:0000313" key="2">
    <source>
        <dbReference type="RefSeq" id="XP_026052838.1"/>
    </source>
</evidence>
<proteinExistence type="predicted"/>
<accession>A0A6P6IZY7</accession>
<gene>
    <name evidence="2" type="primary">LOC113039155</name>
</gene>
<keyword evidence="1" id="KW-1185">Reference proteome</keyword>
<sequence>MRFIERLQSIRDKISARAELLTRPQCFSSSQPLSRGEMDIEKALFQSSDLYSFLTALYHREEESPVSQQGATFTSAMDHFYKDFPEDYKNIFADISEAYLKQKFH</sequence>